<name>A0ABT8RRJ2_9FLAO</name>
<evidence type="ECO:0000256" key="5">
    <source>
        <dbReference type="ARBA" id="ARBA00022679"/>
    </source>
</evidence>
<protein>
    <recommendedName>
        <fullName evidence="4">2-amino-4-hydroxy-6-hydroxymethyldihydropteridine pyrophosphokinase</fullName>
        <ecNumber evidence="3">2.7.6.3</ecNumber>
    </recommendedName>
    <alternativeName>
        <fullName evidence="11">6-hydroxymethyl-7,8-dihydropterin pyrophosphokinase</fullName>
    </alternativeName>
    <alternativeName>
        <fullName evidence="12">7,8-dihydro-6-hydroxymethylpterin-pyrophosphokinase</fullName>
    </alternativeName>
</protein>
<dbReference type="RefSeq" id="WP_304436400.1">
    <property type="nucleotide sequence ID" value="NZ_JAUKUC010000001.1"/>
</dbReference>
<dbReference type="InterPro" id="IPR027417">
    <property type="entry name" value="P-loop_NTPase"/>
</dbReference>
<evidence type="ECO:0000256" key="8">
    <source>
        <dbReference type="ARBA" id="ARBA00022840"/>
    </source>
</evidence>
<gene>
    <name evidence="15" type="primary">folK</name>
    <name evidence="15" type="ORF">Q2T41_12775</name>
</gene>
<keyword evidence="8" id="KW-0067">ATP-binding</keyword>
<dbReference type="SUPFAM" id="SSF52540">
    <property type="entry name" value="P-loop containing nucleoside triphosphate hydrolases"/>
    <property type="match status" value="1"/>
</dbReference>
<keyword evidence="5 15" id="KW-0808">Transferase</keyword>
<proteinExistence type="inferred from homology"/>
<evidence type="ECO:0000256" key="3">
    <source>
        <dbReference type="ARBA" id="ARBA00013253"/>
    </source>
</evidence>
<dbReference type="Proteomes" id="UP001168579">
    <property type="component" value="Unassembled WGS sequence"/>
</dbReference>
<accession>A0ABT8RRJ2</accession>
<dbReference type="NCBIfam" id="TIGR01498">
    <property type="entry name" value="folK"/>
    <property type="match status" value="1"/>
</dbReference>
<dbReference type="InterPro" id="IPR035907">
    <property type="entry name" value="Hppk_sf"/>
</dbReference>
<dbReference type="PANTHER" id="PTHR43071:SF1">
    <property type="entry name" value="2-AMINO-4-HYDROXY-6-HYDROXYMETHYLDIHYDROPTERIDINE PYROPHOSPHOKINASE"/>
    <property type="match status" value="1"/>
</dbReference>
<evidence type="ECO:0000256" key="4">
    <source>
        <dbReference type="ARBA" id="ARBA00016218"/>
    </source>
</evidence>
<comment type="function">
    <text evidence="10">Catalyzes the transfer of pyrophosphate from adenosine triphosphate (ATP) to 6-hydroxymethyl-7,8-dihydropterin, an enzymatic step in folate biosynthesis pathway.</text>
</comment>
<comment type="pathway">
    <text evidence="1">Cofactor biosynthesis; tetrahydrofolate biosynthesis; 2-amino-4-hydroxy-6-hydroxymethyl-7,8-dihydropteridine diphosphate from 7,8-dihydroneopterin triphosphate: step 4/4.</text>
</comment>
<sequence>MFSLFCPDIMGVYKSAFLSLGSNLGQRDILIQKAIFEIGRQAGEIRQVSSLYETPAWGFEGEDFLNACVEIQTTLSPTDLLQVLLNIENYFGRLRKEGDGYQSRTLDIDIIYYEKEVIQTAQLTVPHPKMQERRFILKPLADITPQFYHPLLNKDTRNLLMECKDKNPIVKFHKKPFTNRHTFFSSLEYIAIEGNIGAGKTTLATNISEDFNAKLILERFAENPFLPNFYEDQARYAFPLEMSFLADRYQQFTEDTNQLDLFKSFMVSDYDIYKSLIFAKVTLQQNEFELYRKVFNFMYKEVKKPRIYVYLYQTTARLMKQIKQRGRDYEQNIEMSYLERINRGYFDFLKTYPKENQLVIDVSELDFVSRKEDYENILMQIENFALSTVR</sequence>
<evidence type="ECO:0000256" key="11">
    <source>
        <dbReference type="ARBA" id="ARBA00029766"/>
    </source>
</evidence>
<dbReference type="GO" id="GO:0003848">
    <property type="term" value="F:2-amino-4-hydroxy-6-hydroxymethyldihydropteridine diphosphokinase activity"/>
    <property type="evidence" value="ECO:0007669"/>
    <property type="project" value="UniProtKB-EC"/>
</dbReference>
<comment type="caution">
    <text evidence="15">The sequence shown here is derived from an EMBL/GenBank/DDBJ whole genome shotgun (WGS) entry which is preliminary data.</text>
</comment>
<keyword evidence="7" id="KW-0418">Kinase</keyword>
<evidence type="ECO:0000313" key="15">
    <source>
        <dbReference type="EMBL" id="MDO1513528.1"/>
    </source>
</evidence>
<feature type="domain" description="Deoxynucleoside kinase" evidence="14">
    <location>
        <begin position="190"/>
        <end position="384"/>
    </location>
</feature>
<comment type="similarity">
    <text evidence="2">Belongs to the HPPK family.</text>
</comment>
<dbReference type="EC" id="2.7.6.3" evidence="3"/>
<keyword evidence="9" id="KW-0289">Folate biosynthesis</keyword>
<dbReference type="Gene3D" id="3.30.70.560">
    <property type="entry name" value="7,8-Dihydro-6-hydroxymethylpterin-pyrophosphokinase HPPK"/>
    <property type="match status" value="1"/>
</dbReference>
<evidence type="ECO:0000313" key="16">
    <source>
        <dbReference type="Proteomes" id="UP001168579"/>
    </source>
</evidence>
<evidence type="ECO:0000256" key="10">
    <source>
        <dbReference type="ARBA" id="ARBA00029409"/>
    </source>
</evidence>
<reference evidence="15" key="2">
    <citation type="submission" date="2023-06" db="EMBL/GenBank/DDBJ databases">
        <authorList>
            <person name="Lucena T."/>
            <person name="Sun Q."/>
        </authorList>
    </citation>
    <scope>NUCLEOTIDE SEQUENCE</scope>
    <source>
        <strain evidence="15">CECT 8869</strain>
    </source>
</reference>
<evidence type="ECO:0000256" key="12">
    <source>
        <dbReference type="ARBA" id="ARBA00033413"/>
    </source>
</evidence>
<keyword evidence="16" id="KW-1185">Reference proteome</keyword>
<dbReference type="InterPro" id="IPR000550">
    <property type="entry name" value="Hppk"/>
</dbReference>
<evidence type="ECO:0000256" key="6">
    <source>
        <dbReference type="ARBA" id="ARBA00022741"/>
    </source>
</evidence>
<dbReference type="SUPFAM" id="SSF55083">
    <property type="entry name" value="6-hydroxymethyl-7,8-dihydropterin pyrophosphokinase, HPPK"/>
    <property type="match status" value="1"/>
</dbReference>
<evidence type="ECO:0000259" key="14">
    <source>
        <dbReference type="Pfam" id="PF01712"/>
    </source>
</evidence>
<dbReference type="InterPro" id="IPR031314">
    <property type="entry name" value="DNK_dom"/>
</dbReference>
<dbReference type="Pfam" id="PF01288">
    <property type="entry name" value="HPPK"/>
    <property type="match status" value="1"/>
</dbReference>
<reference evidence="15" key="1">
    <citation type="journal article" date="2014" name="Int. J. Syst. Evol. Microbiol.">
        <title>Complete genome of a new Firmicutes species belonging to the dominant human colonic microbiota ('Ruminococcus bicirculans') reveals two chromosomes and a selective capacity to utilize plant glucans.</title>
        <authorList>
            <consortium name="NISC Comparative Sequencing Program"/>
            <person name="Wegmann U."/>
            <person name="Louis P."/>
            <person name="Goesmann A."/>
            <person name="Henrissat B."/>
            <person name="Duncan S.H."/>
            <person name="Flint H.J."/>
        </authorList>
    </citation>
    <scope>NUCLEOTIDE SEQUENCE</scope>
    <source>
        <strain evidence="15">CECT 8869</strain>
    </source>
</reference>
<organism evidence="15 16">
    <name type="scientific">Maribacter confluentis</name>
    <dbReference type="NCBI Taxonomy" id="1656093"/>
    <lineage>
        <taxon>Bacteria</taxon>
        <taxon>Pseudomonadati</taxon>
        <taxon>Bacteroidota</taxon>
        <taxon>Flavobacteriia</taxon>
        <taxon>Flavobacteriales</taxon>
        <taxon>Flavobacteriaceae</taxon>
        <taxon>Maribacter</taxon>
    </lineage>
</organism>
<evidence type="ECO:0000256" key="1">
    <source>
        <dbReference type="ARBA" id="ARBA00005051"/>
    </source>
</evidence>
<dbReference type="Pfam" id="PF01712">
    <property type="entry name" value="dNK"/>
    <property type="match status" value="1"/>
</dbReference>
<keyword evidence="6" id="KW-0547">Nucleotide-binding</keyword>
<evidence type="ECO:0000259" key="13">
    <source>
        <dbReference type="Pfam" id="PF01288"/>
    </source>
</evidence>
<feature type="domain" description="7,8-dihydro-6-hydroxymethylpterin-pyrophosphokinase" evidence="13">
    <location>
        <begin position="17"/>
        <end position="145"/>
    </location>
</feature>
<dbReference type="CDD" id="cd01673">
    <property type="entry name" value="dNK"/>
    <property type="match status" value="1"/>
</dbReference>
<evidence type="ECO:0000256" key="9">
    <source>
        <dbReference type="ARBA" id="ARBA00022909"/>
    </source>
</evidence>
<evidence type="ECO:0000256" key="7">
    <source>
        <dbReference type="ARBA" id="ARBA00022777"/>
    </source>
</evidence>
<evidence type="ECO:0000256" key="2">
    <source>
        <dbReference type="ARBA" id="ARBA00005810"/>
    </source>
</evidence>
<dbReference type="EMBL" id="JAUKUC010000001">
    <property type="protein sequence ID" value="MDO1513528.1"/>
    <property type="molecule type" value="Genomic_DNA"/>
</dbReference>
<dbReference type="CDD" id="cd00483">
    <property type="entry name" value="HPPK"/>
    <property type="match status" value="1"/>
</dbReference>
<dbReference type="Gene3D" id="3.40.50.300">
    <property type="entry name" value="P-loop containing nucleotide triphosphate hydrolases"/>
    <property type="match status" value="1"/>
</dbReference>
<dbReference type="PANTHER" id="PTHR43071">
    <property type="entry name" value="2-AMINO-4-HYDROXY-6-HYDROXYMETHYLDIHYDROPTERIDINE PYROPHOSPHOKINASE"/>
    <property type="match status" value="1"/>
</dbReference>